<evidence type="ECO:0000313" key="2">
    <source>
        <dbReference type="Proteomes" id="UP001179181"/>
    </source>
</evidence>
<dbReference type="Proteomes" id="UP001179181">
    <property type="component" value="Unassembled WGS sequence"/>
</dbReference>
<sequence>MMNEHALPEFFQQAYKKYLTLQSAKTEREFWDEIRRNNTATPEELDKHLEAGLLLLSNQVDALGQKVKAKMLV</sequence>
<gene>
    <name evidence="1" type="ORF">FHS68_000072</name>
</gene>
<accession>A0ABX0UI80</accession>
<reference evidence="1 2" key="1">
    <citation type="submission" date="2020-03" db="EMBL/GenBank/DDBJ databases">
        <title>Genomic Encyclopedia of Type Strains, Phase IV (KMG-IV): sequencing the most valuable type-strain genomes for metagenomic binning, comparative biology and taxonomic classification.</title>
        <authorList>
            <person name="Goeker M."/>
        </authorList>
    </citation>
    <scope>NUCLEOTIDE SEQUENCE [LARGE SCALE GENOMIC DNA]</scope>
    <source>
        <strain evidence="1 2">DSM 102865</strain>
    </source>
</reference>
<proteinExistence type="predicted"/>
<organism evidence="1 2">
    <name type="scientific">Dyadobacter arcticus</name>
    <dbReference type="NCBI Taxonomy" id="1078754"/>
    <lineage>
        <taxon>Bacteria</taxon>
        <taxon>Pseudomonadati</taxon>
        <taxon>Bacteroidota</taxon>
        <taxon>Cytophagia</taxon>
        <taxon>Cytophagales</taxon>
        <taxon>Spirosomataceae</taxon>
        <taxon>Dyadobacter</taxon>
    </lineage>
</organism>
<evidence type="ECO:0000313" key="1">
    <source>
        <dbReference type="EMBL" id="NIJ50916.1"/>
    </source>
</evidence>
<comment type="caution">
    <text evidence="1">The sequence shown here is derived from an EMBL/GenBank/DDBJ whole genome shotgun (WGS) entry which is preliminary data.</text>
</comment>
<dbReference type="EMBL" id="JAASQJ010000001">
    <property type="protein sequence ID" value="NIJ50916.1"/>
    <property type="molecule type" value="Genomic_DNA"/>
</dbReference>
<keyword evidence="2" id="KW-1185">Reference proteome</keyword>
<name>A0ABX0UI80_9BACT</name>
<protein>
    <submittedName>
        <fullName evidence="1">Uncharacterized protein</fullName>
    </submittedName>
</protein>
<dbReference type="RefSeq" id="WP_167266037.1">
    <property type="nucleotide sequence ID" value="NZ_JAASQJ010000001.1"/>
</dbReference>